<dbReference type="RefSeq" id="WP_393015345.1">
    <property type="nucleotide sequence ID" value="NZ_JAZAQF010000090.1"/>
</dbReference>
<accession>A0ABW7CI13</accession>
<gene>
    <name evidence="3" type="ORF">VPK24_17455</name>
</gene>
<evidence type="ECO:0000313" key="4">
    <source>
        <dbReference type="Proteomes" id="UP001604335"/>
    </source>
</evidence>
<evidence type="ECO:0000259" key="2">
    <source>
        <dbReference type="Pfam" id="PF09992"/>
    </source>
</evidence>
<dbReference type="GO" id="GO:0016798">
    <property type="term" value="F:hydrolase activity, acting on glycosyl bonds"/>
    <property type="evidence" value="ECO:0007669"/>
    <property type="project" value="UniProtKB-KW"/>
</dbReference>
<evidence type="ECO:0000313" key="3">
    <source>
        <dbReference type="EMBL" id="MFG3819436.1"/>
    </source>
</evidence>
<feature type="compositionally biased region" description="Basic residues" evidence="1">
    <location>
        <begin position="14"/>
        <end position="23"/>
    </location>
</feature>
<dbReference type="EMBL" id="JAZAQF010000090">
    <property type="protein sequence ID" value="MFG3819436.1"/>
    <property type="molecule type" value="Genomic_DNA"/>
</dbReference>
<proteinExistence type="predicted"/>
<sequence>MAGIGVTTVQSKQAHSRSSRRGYGRSGQQSNPTGSGRWWLGVGGAIVLGWGAMPGLAQTAPQPRIQTASLKSVAPIALPSAASGPMGSESANSDNSELAAELAKASEKSANFGSMGSVSNGSVSNGSEFNGSESLSEADSLLPLSVIAQVAAGAETSTQITVNGRSIPNSWASWARWSENGQTRIGLSDGAIAQLVGADLLDTNAPDRQPIQWFSPMPVTLAARQVGAFRYLDITDWARDRGWQLRPNGSTLEITAAVSTLRALRQGNQAWGPRYVLDFDRPTAVQLEEDGNTLIVALDARSALPPNSSTLNITAAGNRTIVRIPIPSGSRPRAFTLVQPDRLVIDLRPDWLPSRSIAWANGLTWRQQYLSLGSARFPVQWLELNPRQPGLRLRPLPPNAAGQTGIAPLVQTIRQWEAPAGINGGYFNRNTQLPLGALRRDGRWLSGPILGRGAVGWNDAGQFLFDRLQLREQISAGSQNWTLTTLNSGYIQGGIARYTSDWGSSYKTLSDGELGILVQGARVAQQLTGGPAGSSNFPIPVNGYLLVARSLSSVAAALPVGTTVRLQSSSTPSGFDGLPQIVAAGPLMLQNGQIVLDAKREGFSDAFIVELAARSGFGQTADGRLLVVAVQNRVGGRGPSLSEMAQLMRQMGIVNGVNLDGGSSTTLVVGGRIVDRPSRSAARVHGALGIFLNSP</sequence>
<dbReference type="Proteomes" id="UP001604335">
    <property type="component" value="Unassembled WGS sequence"/>
</dbReference>
<keyword evidence="3" id="KW-0378">Hydrolase</keyword>
<feature type="region of interest" description="Disordered" evidence="1">
    <location>
        <begin position="1"/>
        <end position="36"/>
    </location>
</feature>
<keyword evidence="3" id="KW-0326">Glycosidase</keyword>
<name>A0ABW7CI13_9CYAN</name>
<protein>
    <submittedName>
        <fullName evidence="3">Phosphodiester glycosidase family protein</fullName>
    </submittedName>
</protein>
<dbReference type="Pfam" id="PF09992">
    <property type="entry name" value="NAGPA"/>
    <property type="match status" value="1"/>
</dbReference>
<dbReference type="PANTHER" id="PTHR40446">
    <property type="entry name" value="N-ACETYLGLUCOSAMINE-1-PHOSPHODIESTER ALPHA-N-ACETYLGLUCOSAMINIDASE"/>
    <property type="match status" value="1"/>
</dbReference>
<comment type="caution">
    <text evidence="3">The sequence shown here is derived from an EMBL/GenBank/DDBJ whole genome shotgun (WGS) entry which is preliminary data.</text>
</comment>
<reference evidence="4" key="1">
    <citation type="journal article" date="2024" name="Algal Res.">
        <title>Biochemical, toxicological and genomic investigation of a high-biomass producing Limnothrix strain isolated from Italian shallow drinking water reservoir.</title>
        <authorList>
            <person name="Simonazzi M."/>
            <person name="Shishido T.K."/>
            <person name="Delbaje E."/>
            <person name="Wahlsten M."/>
            <person name="Fewer D.P."/>
            <person name="Sivonen K."/>
            <person name="Pezzolesi L."/>
            <person name="Pistocchi R."/>
        </authorList>
    </citation>
    <scope>NUCLEOTIDE SEQUENCE [LARGE SCALE GENOMIC DNA]</scope>
    <source>
        <strain evidence="4">LRLZ20PSL1</strain>
    </source>
</reference>
<feature type="region of interest" description="Disordered" evidence="1">
    <location>
        <begin position="81"/>
        <end position="102"/>
    </location>
</feature>
<dbReference type="PANTHER" id="PTHR40446:SF2">
    <property type="entry name" value="N-ACETYLGLUCOSAMINE-1-PHOSPHODIESTER ALPHA-N-ACETYLGLUCOSAMINIDASE"/>
    <property type="match status" value="1"/>
</dbReference>
<keyword evidence="4" id="KW-1185">Reference proteome</keyword>
<feature type="domain" description="Phosphodiester glycosidase" evidence="2">
    <location>
        <begin position="530"/>
        <end position="691"/>
    </location>
</feature>
<dbReference type="InterPro" id="IPR018711">
    <property type="entry name" value="NAGPA"/>
</dbReference>
<organism evidence="3 4">
    <name type="scientific">Limnothrix redekei LRLZ20PSL1</name>
    <dbReference type="NCBI Taxonomy" id="3112953"/>
    <lineage>
        <taxon>Bacteria</taxon>
        <taxon>Bacillati</taxon>
        <taxon>Cyanobacteriota</taxon>
        <taxon>Cyanophyceae</taxon>
        <taxon>Pseudanabaenales</taxon>
        <taxon>Pseudanabaenaceae</taxon>
        <taxon>Limnothrix</taxon>
    </lineage>
</organism>
<evidence type="ECO:0000256" key="1">
    <source>
        <dbReference type="SAM" id="MobiDB-lite"/>
    </source>
</evidence>